<organism evidence="2 3">
    <name type="scientific">Heterodera trifolii</name>
    <dbReference type="NCBI Taxonomy" id="157864"/>
    <lineage>
        <taxon>Eukaryota</taxon>
        <taxon>Metazoa</taxon>
        <taxon>Ecdysozoa</taxon>
        <taxon>Nematoda</taxon>
        <taxon>Chromadorea</taxon>
        <taxon>Rhabditida</taxon>
        <taxon>Tylenchina</taxon>
        <taxon>Tylenchomorpha</taxon>
        <taxon>Tylenchoidea</taxon>
        <taxon>Heteroderidae</taxon>
        <taxon>Heteroderinae</taxon>
        <taxon>Heterodera</taxon>
    </lineage>
</organism>
<dbReference type="Proteomes" id="UP001620626">
    <property type="component" value="Unassembled WGS sequence"/>
</dbReference>
<evidence type="ECO:0000256" key="1">
    <source>
        <dbReference type="SAM" id="MobiDB-lite"/>
    </source>
</evidence>
<evidence type="ECO:0000313" key="3">
    <source>
        <dbReference type="Proteomes" id="UP001620626"/>
    </source>
</evidence>
<name>A0ABD2L4F5_9BILA</name>
<dbReference type="EMBL" id="JBICBT010000551">
    <property type="protein sequence ID" value="KAL3109984.1"/>
    <property type="molecule type" value="Genomic_DNA"/>
</dbReference>
<proteinExistence type="predicted"/>
<feature type="compositionally biased region" description="Polar residues" evidence="1">
    <location>
        <begin position="103"/>
        <end position="117"/>
    </location>
</feature>
<comment type="caution">
    <text evidence="2">The sequence shown here is derived from an EMBL/GenBank/DDBJ whole genome shotgun (WGS) entry which is preliminary data.</text>
</comment>
<keyword evidence="3" id="KW-1185">Reference proteome</keyword>
<sequence>MESQFSTKHFVHHVEQLGKRLFTVTYDLKIPLPRPNFAPSDLFGHLLAQNKLPLPFYKEVRVKFEKFVRDETRKFDAELVALRIENALKTGENLDDSSLGAGANSSADDVVTTNCDSSPKAVTGNADNEAQSLFEEQFHMRSLVHARNFEVERIKLTCEQTLAQSVADATEFDKHSYEISMLNEKLRQVSINYSHQIEALNEQQRHEYRQLVRTMYANEKSVDHGGGTKAFASMASSLSCADDTFVQLFFICQCFCTTGTPTITVFTTISKVTFMRFEICGPTPTTF</sequence>
<dbReference type="InterPro" id="IPR019311">
    <property type="entry name" value="Fy-3"/>
</dbReference>
<gene>
    <name evidence="2" type="ORF">niasHT_017357</name>
</gene>
<reference evidence="2 3" key="1">
    <citation type="submission" date="2024-10" db="EMBL/GenBank/DDBJ databases">
        <authorList>
            <person name="Kim D."/>
        </authorList>
    </citation>
    <scope>NUCLEOTIDE SEQUENCE [LARGE SCALE GENOMIC DNA]</scope>
    <source>
        <strain evidence="2">BH-2024</strain>
    </source>
</reference>
<evidence type="ECO:0000313" key="2">
    <source>
        <dbReference type="EMBL" id="KAL3109984.1"/>
    </source>
</evidence>
<protein>
    <submittedName>
        <fullName evidence="2">Uncharacterized protein</fullName>
    </submittedName>
</protein>
<dbReference type="AlphaFoldDB" id="A0ABD2L4F5"/>
<accession>A0ABD2L4F5</accession>
<feature type="region of interest" description="Disordered" evidence="1">
    <location>
        <begin position="95"/>
        <end position="124"/>
    </location>
</feature>
<dbReference type="Pfam" id="PF10154">
    <property type="entry name" value="Fy-3"/>
    <property type="match status" value="1"/>
</dbReference>